<keyword evidence="1" id="KW-1133">Transmembrane helix</keyword>
<feature type="transmembrane region" description="Helical" evidence="1">
    <location>
        <begin position="69"/>
        <end position="85"/>
    </location>
</feature>
<reference evidence="2 3" key="1">
    <citation type="submission" date="2018-07" db="EMBL/GenBank/DDBJ databases">
        <title>Lottiidibacillus patelloidae gen. nov., sp. nov., isolated from the intestinal tract of a marine limpet and the reclassification of B. taeanensis BH030017T, B. algicola KMM 3737T and B. hwajinpoensis SW-72T as genus Lottiidibacillus.</title>
        <authorList>
            <person name="Liu R."/>
            <person name="Huang Z."/>
        </authorList>
    </citation>
    <scope>NUCLEOTIDE SEQUENCE [LARGE SCALE GENOMIC DNA]</scope>
    <source>
        <strain evidence="2 3">BH030017</strain>
    </source>
</reference>
<organism evidence="2 3">
    <name type="scientific">Bacillus taeanensis</name>
    <dbReference type="NCBI Taxonomy" id="273032"/>
    <lineage>
        <taxon>Bacteria</taxon>
        <taxon>Bacillati</taxon>
        <taxon>Bacillota</taxon>
        <taxon>Bacilli</taxon>
        <taxon>Bacillales</taxon>
        <taxon>Bacillaceae</taxon>
        <taxon>Bacillus</taxon>
    </lineage>
</organism>
<gene>
    <name evidence="2" type="ORF">DS031_17795</name>
</gene>
<keyword evidence="3" id="KW-1185">Reference proteome</keyword>
<proteinExistence type="predicted"/>
<dbReference type="Proteomes" id="UP000253314">
    <property type="component" value="Unassembled WGS sequence"/>
</dbReference>
<dbReference type="EMBL" id="QOCW01000023">
    <property type="protein sequence ID" value="RBW68230.1"/>
    <property type="molecule type" value="Genomic_DNA"/>
</dbReference>
<feature type="transmembrane region" description="Helical" evidence="1">
    <location>
        <begin position="12"/>
        <end position="32"/>
    </location>
</feature>
<accession>A0A366XPE1</accession>
<keyword evidence="1" id="KW-0472">Membrane</keyword>
<evidence type="ECO:0000313" key="3">
    <source>
        <dbReference type="Proteomes" id="UP000253314"/>
    </source>
</evidence>
<comment type="caution">
    <text evidence="2">The sequence shown here is derived from an EMBL/GenBank/DDBJ whole genome shotgun (WGS) entry which is preliminary data.</text>
</comment>
<feature type="transmembrane region" description="Helical" evidence="1">
    <location>
        <begin position="91"/>
        <end position="110"/>
    </location>
</feature>
<feature type="transmembrane region" description="Helical" evidence="1">
    <location>
        <begin position="38"/>
        <end position="57"/>
    </location>
</feature>
<sequence length="121" mass="14209">MSYARTEVWRTFRFPLLLGIVSGIVCFRFGGSTLTQDQLLLVSIVIGFWMFCVPFGFRTIEYMMSRLTKGFWIIPGIIYIVWWSIKLAISIQFAPIFLLIHIIALLYRLINYKSSLIRNEF</sequence>
<evidence type="ECO:0000256" key="1">
    <source>
        <dbReference type="SAM" id="Phobius"/>
    </source>
</evidence>
<protein>
    <submittedName>
        <fullName evidence="2">Uncharacterized protein</fullName>
    </submittedName>
</protein>
<dbReference type="AlphaFoldDB" id="A0A366XPE1"/>
<keyword evidence="1" id="KW-0812">Transmembrane</keyword>
<name>A0A366XPE1_9BACI</name>
<evidence type="ECO:0000313" key="2">
    <source>
        <dbReference type="EMBL" id="RBW68230.1"/>
    </source>
</evidence>
<dbReference type="RefSeq" id="WP_113807407.1">
    <property type="nucleotide sequence ID" value="NZ_QOCW01000023.1"/>
</dbReference>